<proteinExistence type="predicted"/>
<evidence type="ECO:0000313" key="1">
    <source>
        <dbReference type="EMBL" id="NHN30817.1"/>
    </source>
</evidence>
<dbReference type="Proteomes" id="UP001165962">
    <property type="component" value="Unassembled WGS sequence"/>
</dbReference>
<sequence>MYPTNFLENLWKKIKAKEVPNSLNPVPLHHGLAYTMQLQDRITNLLWLPYEHTGIAYSEKIGGSINIFPYYKGQIIEEFEISHGMDLHKPKTEDDVLQHMYSSSWELHQIFSHEKYAGSAADYMYKFHHLCIFLNYFNSLRVIPVPAVK</sequence>
<accession>A0ABX0J372</accession>
<reference evidence="1" key="1">
    <citation type="submission" date="2020-03" db="EMBL/GenBank/DDBJ databases">
        <title>Draft sequencing of Paenibacilllus sp. S3N08.</title>
        <authorList>
            <person name="Kim D.-U."/>
        </authorList>
    </citation>
    <scope>NUCLEOTIDE SEQUENCE</scope>
    <source>
        <strain evidence="1">S3N08</strain>
    </source>
</reference>
<gene>
    <name evidence="1" type="ORF">G9U52_13335</name>
</gene>
<organism evidence="1 2">
    <name type="scientific">Paenibacillus agricola</name>
    <dbReference type="NCBI Taxonomy" id="2716264"/>
    <lineage>
        <taxon>Bacteria</taxon>
        <taxon>Bacillati</taxon>
        <taxon>Bacillota</taxon>
        <taxon>Bacilli</taxon>
        <taxon>Bacillales</taxon>
        <taxon>Paenibacillaceae</taxon>
        <taxon>Paenibacillus</taxon>
    </lineage>
</organism>
<keyword evidence="2" id="KW-1185">Reference proteome</keyword>
<dbReference type="EMBL" id="JAAOIW010000004">
    <property type="protein sequence ID" value="NHN30817.1"/>
    <property type="molecule type" value="Genomic_DNA"/>
</dbReference>
<comment type="caution">
    <text evidence="1">The sequence shown here is derived from an EMBL/GenBank/DDBJ whole genome shotgun (WGS) entry which is preliminary data.</text>
</comment>
<evidence type="ECO:0000313" key="2">
    <source>
        <dbReference type="Proteomes" id="UP001165962"/>
    </source>
</evidence>
<protein>
    <submittedName>
        <fullName evidence="1">Uncharacterized protein</fullName>
    </submittedName>
</protein>
<dbReference type="RefSeq" id="WP_166150199.1">
    <property type="nucleotide sequence ID" value="NZ_JAAOIW010000004.1"/>
</dbReference>
<name>A0ABX0J372_9BACL</name>